<comment type="caution">
    <text evidence="2">The sequence shown here is derived from an EMBL/GenBank/DDBJ whole genome shotgun (WGS) entry which is preliminary data.</text>
</comment>
<feature type="region of interest" description="Disordered" evidence="1">
    <location>
        <begin position="1"/>
        <end position="36"/>
    </location>
</feature>
<reference evidence="2 3" key="1">
    <citation type="submission" date="2018-10" db="EMBL/GenBank/DDBJ databases">
        <title>Bradyrhizobium sp. nov., isolated from effective nodules of peanut in China.</title>
        <authorList>
            <person name="Li Y."/>
        </authorList>
    </citation>
    <scope>NUCLEOTIDE SEQUENCE [LARGE SCALE GENOMIC DNA]</scope>
    <source>
        <strain evidence="2 3">CCBAU 51781</strain>
    </source>
</reference>
<evidence type="ECO:0000313" key="3">
    <source>
        <dbReference type="Proteomes" id="UP000289946"/>
    </source>
</evidence>
<sequence>MQPREQRERVRNFGKRDRLRRNVENPSRDASPRERDRLAVIDKVMRERPTGFRHRRNLCPHALSRERARPRRGTDPIEIGLQFPPTTPKALDGIGDALALFQLRRLDRIHRDLHAGGRGLDPSLRRVD</sequence>
<proteinExistence type="predicted"/>
<evidence type="ECO:0000313" key="2">
    <source>
        <dbReference type="EMBL" id="RXG90365.1"/>
    </source>
</evidence>
<name>A0ABY0DFF5_9BRAD</name>
<gene>
    <name evidence="2" type="ORF">EAS62_28015</name>
</gene>
<accession>A0ABY0DFF5</accession>
<keyword evidence="3" id="KW-1185">Reference proteome</keyword>
<organism evidence="2 3">
    <name type="scientific">Bradyrhizobium zhanjiangense</name>
    <dbReference type="NCBI Taxonomy" id="1325107"/>
    <lineage>
        <taxon>Bacteria</taxon>
        <taxon>Pseudomonadati</taxon>
        <taxon>Pseudomonadota</taxon>
        <taxon>Alphaproteobacteria</taxon>
        <taxon>Hyphomicrobiales</taxon>
        <taxon>Nitrobacteraceae</taxon>
        <taxon>Bradyrhizobium</taxon>
    </lineage>
</organism>
<feature type="region of interest" description="Disordered" evidence="1">
    <location>
        <begin position="52"/>
        <end position="88"/>
    </location>
</feature>
<feature type="compositionally biased region" description="Basic and acidic residues" evidence="1">
    <location>
        <begin position="63"/>
        <end position="75"/>
    </location>
</feature>
<dbReference type="EMBL" id="RDRA01000017">
    <property type="protein sequence ID" value="RXG90365.1"/>
    <property type="molecule type" value="Genomic_DNA"/>
</dbReference>
<protein>
    <submittedName>
        <fullName evidence="2">Uncharacterized protein</fullName>
    </submittedName>
</protein>
<evidence type="ECO:0000256" key="1">
    <source>
        <dbReference type="SAM" id="MobiDB-lite"/>
    </source>
</evidence>
<dbReference type="Proteomes" id="UP000289946">
    <property type="component" value="Unassembled WGS sequence"/>
</dbReference>